<dbReference type="PROSITE" id="PS50240">
    <property type="entry name" value="TRYPSIN_DOM"/>
    <property type="match status" value="1"/>
</dbReference>
<keyword evidence="4" id="KW-1185">Reference proteome</keyword>
<name>A0A8J4WCL6_9TREM</name>
<dbReference type="Gene3D" id="2.40.10.10">
    <property type="entry name" value="Trypsin-like serine proteases"/>
    <property type="match status" value="1"/>
</dbReference>
<evidence type="ECO:0000313" key="4">
    <source>
        <dbReference type="Proteomes" id="UP000748531"/>
    </source>
</evidence>
<dbReference type="Proteomes" id="UP000748531">
    <property type="component" value="Unassembled WGS sequence"/>
</dbReference>
<dbReference type="PROSITE" id="PS00134">
    <property type="entry name" value="TRYPSIN_HIS"/>
    <property type="match status" value="1"/>
</dbReference>
<dbReference type="GO" id="GO:0004252">
    <property type="term" value="F:serine-type endopeptidase activity"/>
    <property type="evidence" value="ECO:0007669"/>
    <property type="project" value="InterPro"/>
</dbReference>
<dbReference type="PRINTS" id="PR00722">
    <property type="entry name" value="CHYMOTRYPSIN"/>
</dbReference>
<comment type="caution">
    <text evidence="3">The sequence shown here is derived from an EMBL/GenBank/DDBJ whole genome shotgun (WGS) entry which is preliminary data.</text>
</comment>
<gene>
    <name evidence="3" type="ORF">PHET_10347</name>
</gene>
<evidence type="ECO:0000259" key="2">
    <source>
        <dbReference type="PROSITE" id="PS50240"/>
    </source>
</evidence>
<evidence type="ECO:0000313" key="3">
    <source>
        <dbReference type="EMBL" id="KAF5394746.1"/>
    </source>
</evidence>
<dbReference type="PANTHER" id="PTHR24252">
    <property type="entry name" value="ACROSIN-RELATED"/>
    <property type="match status" value="1"/>
</dbReference>
<dbReference type="InterPro" id="IPR043504">
    <property type="entry name" value="Peptidase_S1_PA_chymotrypsin"/>
</dbReference>
<accession>A0A8J4WCL6</accession>
<evidence type="ECO:0000256" key="1">
    <source>
        <dbReference type="ARBA" id="ARBA00023157"/>
    </source>
</evidence>
<feature type="domain" description="Peptidase S1" evidence="2">
    <location>
        <begin position="20"/>
        <end position="285"/>
    </location>
</feature>
<dbReference type="SUPFAM" id="SSF50494">
    <property type="entry name" value="Trypsin-like serine proteases"/>
    <property type="match status" value="1"/>
</dbReference>
<keyword evidence="1" id="KW-1015">Disulfide bond</keyword>
<dbReference type="InterPro" id="IPR001254">
    <property type="entry name" value="Trypsin_dom"/>
</dbReference>
<dbReference type="GO" id="GO:0006508">
    <property type="term" value="P:proteolysis"/>
    <property type="evidence" value="ECO:0007669"/>
    <property type="project" value="InterPro"/>
</dbReference>
<dbReference type="Pfam" id="PF00089">
    <property type="entry name" value="Trypsin"/>
    <property type="match status" value="2"/>
</dbReference>
<dbReference type="AlphaFoldDB" id="A0A8J4WCL6"/>
<sequence length="287" mass="32018">MNFVSSLLAICSSIEVNKRIINGTLAQDGAYPWIAHMKHVSEELINYCGATIISNQWLLTAAHCMWSDDGSDKLKLEYWHVQIGSMKIVKGAEHTPDELIIDDNRHSYYRINRSNAAKILHFHVDKIILHPSHKIGLLEYDIALMKIKGRIPYIWKKSTPISLPLNKQVKRWPLAGTNCTIVGWGCTRAGEGANDVASVAELEVLPNCSKFYNGVNDGHEFCAGYNNSGVGTCPGDGGNGLFCKHLGSMMVMGVMSGLYVEKPQTYPSIYVRVAAFIDWIQMEMKRN</sequence>
<protein>
    <recommendedName>
        <fullName evidence="2">Peptidase S1 domain-containing protein</fullName>
    </recommendedName>
</protein>
<organism evidence="3 4">
    <name type="scientific">Paragonimus heterotremus</name>
    <dbReference type="NCBI Taxonomy" id="100268"/>
    <lineage>
        <taxon>Eukaryota</taxon>
        <taxon>Metazoa</taxon>
        <taxon>Spiralia</taxon>
        <taxon>Lophotrochozoa</taxon>
        <taxon>Platyhelminthes</taxon>
        <taxon>Trematoda</taxon>
        <taxon>Digenea</taxon>
        <taxon>Plagiorchiida</taxon>
        <taxon>Troglotremata</taxon>
        <taxon>Troglotrematidae</taxon>
        <taxon>Paragonimus</taxon>
    </lineage>
</organism>
<dbReference type="EMBL" id="LUCH01017763">
    <property type="protein sequence ID" value="KAF5394746.1"/>
    <property type="molecule type" value="Genomic_DNA"/>
</dbReference>
<dbReference type="OrthoDB" id="6267810at2759"/>
<reference evidence="3" key="1">
    <citation type="submission" date="2019-05" db="EMBL/GenBank/DDBJ databases">
        <title>Annotation for the trematode Paragonimus heterotremus.</title>
        <authorList>
            <person name="Choi Y.-J."/>
        </authorList>
    </citation>
    <scope>NUCLEOTIDE SEQUENCE</scope>
    <source>
        <strain evidence="3">LC</strain>
    </source>
</reference>
<dbReference type="InterPro" id="IPR001314">
    <property type="entry name" value="Peptidase_S1A"/>
</dbReference>
<dbReference type="PANTHER" id="PTHR24252:SF7">
    <property type="entry name" value="HYALIN"/>
    <property type="match status" value="1"/>
</dbReference>
<dbReference type="InterPro" id="IPR009003">
    <property type="entry name" value="Peptidase_S1_PA"/>
</dbReference>
<dbReference type="CDD" id="cd00190">
    <property type="entry name" value="Tryp_SPc"/>
    <property type="match status" value="1"/>
</dbReference>
<proteinExistence type="predicted"/>
<dbReference type="InterPro" id="IPR018114">
    <property type="entry name" value="TRYPSIN_HIS"/>
</dbReference>
<dbReference type="SMART" id="SM00020">
    <property type="entry name" value="Tryp_SPc"/>
    <property type="match status" value="1"/>
</dbReference>